<feature type="transmembrane region" description="Helical" evidence="2">
    <location>
        <begin position="7"/>
        <end position="27"/>
    </location>
</feature>
<evidence type="ECO:0000313" key="3">
    <source>
        <dbReference type="EMBL" id="MCC3273223.1"/>
    </source>
</evidence>
<accession>A0A9X1S9L5</accession>
<dbReference type="EMBL" id="JAJFZT010000007">
    <property type="protein sequence ID" value="MCC3273223.1"/>
    <property type="molecule type" value="Genomic_DNA"/>
</dbReference>
<organism evidence="3 6">
    <name type="scientific">Arthrobacter zhangbolii</name>
    <dbReference type="NCBI Taxonomy" id="2886936"/>
    <lineage>
        <taxon>Bacteria</taxon>
        <taxon>Bacillati</taxon>
        <taxon>Actinomycetota</taxon>
        <taxon>Actinomycetes</taxon>
        <taxon>Micrococcales</taxon>
        <taxon>Micrococcaceae</taxon>
        <taxon>Arthrobacter</taxon>
    </lineage>
</organism>
<proteinExistence type="predicted"/>
<feature type="compositionally biased region" description="Basic and acidic residues" evidence="1">
    <location>
        <begin position="79"/>
        <end position="88"/>
    </location>
</feature>
<dbReference type="Proteomes" id="UP000829758">
    <property type="component" value="Chromosome"/>
</dbReference>
<keyword evidence="2" id="KW-1133">Transmembrane helix</keyword>
<feature type="transmembrane region" description="Helical" evidence="2">
    <location>
        <begin position="33"/>
        <end position="51"/>
    </location>
</feature>
<evidence type="ECO:0000256" key="1">
    <source>
        <dbReference type="SAM" id="MobiDB-lite"/>
    </source>
</evidence>
<name>A0A9X1S9L5_9MICC</name>
<evidence type="ECO:0000256" key="2">
    <source>
        <dbReference type="SAM" id="Phobius"/>
    </source>
</evidence>
<dbReference type="RefSeq" id="WP_227929076.1">
    <property type="nucleotide sequence ID" value="NZ_CP094984.1"/>
</dbReference>
<evidence type="ECO:0000313" key="5">
    <source>
        <dbReference type="Proteomes" id="UP000829758"/>
    </source>
</evidence>
<keyword evidence="5" id="KW-1185">Reference proteome</keyword>
<dbReference type="AlphaFoldDB" id="A0A9X1S9L5"/>
<feature type="compositionally biased region" description="Gly residues" evidence="1">
    <location>
        <begin position="69"/>
        <end position="78"/>
    </location>
</feature>
<reference evidence="3" key="1">
    <citation type="submission" date="2021-10" db="EMBL/GenBank/DDBJ databases">
        <title>Novel species in genus Arthrobacter.</title>
        <authorList>
            <person name="Liu Y."/>
        </authorList>
    </citation>
    <scope>NUCLEOTIDE SEQUENCE</scope>
    <source>
        <strain evidence="5">zg-Y462</strain>
        <strain evidence="3">Zg-Y462</strain>
    </source>
</reference>
<dbReference type="Proteomes" id="UP001155145">
    <property type="component" value="Unassembled WGS sequence"/>
</dbReference>
<evidence type="ECO:0000313" key="6">
    <source>
        <dbReference type="Proteomes" id="UP001155145"/>
    </source>
</evidence>
<protein>
    <submittedName>
        <fullName evidence="3">Uncharacterized protein</fullName>
    </submittedName>
</protein>
<keyword evidence="2" id="KW-0472">Membrane</keyword>
<dbReference type="EMBL" id="CP094984">
    <property type="protein sequence ID" value="UON92788.1"/>
    <property type="molecule type" value="Genomic_DNA"/>
</dbReference>
<feature type="region of interest" description="Disordered" evidence="1">
    <location>
        <begin position="67"/>
        <end position="88"/>
    </location>
</feature>
<sequence>MNIRRRRMVLLTYIVAAIVVAVVVSLLVGDASWLIAAGAGMGVTLGVYFGNRKAREVDAYRREWLGKRASGGKGSGPDGGEHSGGNER</sequence>
<gene>
    <name evidence="3" type="ORF">LJ755_10845</name>
    <name evidence="4" type="ORF">MUK71_03860</name>
</gene>
<keyword evidence="2" id="KW-0812">Transmembrane</keyword>
<evidence type="ECO:0000313" key="4">
    <source>
        <dbReference type="EMBL" id="UON92788.1"/>
    </source>
</evidence>